<keyword evidence="6 9" id="KW-0520">NAD</keyword>
<dbReference type="GO" id="GO:0051287">
    <property type="term" value="F:NAD binding"/>
    <property type="evidence" value="ECO:0007669"/>
    <property type="project" value="UniProtKB-UniRule"/>
</dbReference>
<dbReference type="Gene3D" id="3.30.1330.90">
    <property type="entry name" value="D-3-phosphoglycerate dehydrogenase, domain 3"/>
    <property type="match status" value="1"/>
</dbReference>
<dbReference type="SUPFAM" id="SSF143548">
    <property type="entry name" value="Serine metabolism enzymes domain"/>
    <property type="match status" value="1"/>
</dbReference>
<dbReference type="UniPathway" id="UPA00135">
    <property type="reaction ID" value="UER00196"/>
</dbReference>
<dbReference type="PROSITE" id="PS00065">
    <property type="entry name" value="D_2_HYDROXYACID_DH_1"/>
    <property type="match status" value="1"/>
</dbReference>
<accession>A0A7X0H6L8</accession>
<comment type="caution">
    <text evidence="11">The sequence shown here is derived from an EMBL/GenBank/DDBJ whole genome shotgun (WGS) entry which is preliminary data.</text>
</comment>
<evidence type="ECO:0000256" key="1">
    <source>
        <dbReference type="ARBA" id="ARBA00003800"/>
    </source>
</evidence>
<dbReference type="InterPro" id="IPR006139">
    <property type="entry name" value="D-isomer_2_OHA_DH_cat_dom"/>
</dbReference>
<dbReference type="SUPFAM" id="SSF52283">
    <property type="entry name" value="Formate/glycerate dehydrogenase catalytic domain-like"/>
    <property type="match status" value="1"/>
</dbReference>
<dbReference type="InterPro" id="IPR036291">
    <property type="entry name" value="NAD(P)-bd_dom_sf"/>
</dbReference>
<dbReference type="CDD" id="cd12173">
    <property type="entry name" value="PGDH_4"/>
    <property type="match status" value="1"/>
</dbReference>
<comment type="function">
    <text evidence="1">Catalyzes the reversible oxidation of 3-phospho-D-glycerate to 3-phosphonooxypyruvate, the first step of the phosphorylated L-serine biosynthesis pathway. Also catalyzes the reversible oxidation of 2-hydroxyglutarate to 2-oxoglutarate.</text>
</comment>
<comment type="pathway">
    <text evidence="2 9">Amino-acid biosynthesis; L-serine biosynthesis; L-serine from 3-phospho-D-glycerate: step 1/3.</text>
</comment>
<evidence type="ECO:0000313" key="11">
    <source>
        <dbReference type="EMBL" id="MBB6428770.1"/>
    </source>
</evidence>
<dbReference type="InterPro" id="IPR029753">
    <property type="entry name" value="D-isomer_DH_CS"/>
</dbReference>
<evidence type="ECO:0000256" key="8">
    <source>
        <dbReference type="ARBA" id="ARBA00048731"/>
    </source>
</evidence>
<reference evidence="11 12" key="1">
    <citation type="submission" date="2020-08" db="EMBL/GenBank/DDBJ databases">
        <title>Genomic Encyclopedia of Type Strains, Phase IV (KMG-IV): sequencing the most valuable type-strain genomes for metagenomic binning, comparative biology and taxonomic classification.</title>
        <authorList>
            <person name="Goeker M."/>
        </authorList>
    </citation>
    <scope>NUCLEOTIDE SEQUENCE [LARGE SCALE GENOMIC DNA]</scope>
    <source>
        <strain evidence="11 12">DSM 103725</strain>
    </source>
</reference>
<dbReference type="PANTHER" id="PTHR42938">
    <property type="entry name" value="FORMATE DEHYDROGENASE 1"/>
    <property type="match status" value="1"/>
</dbReference>
<evidence type="ECO:0000256" key="5">
    <source>
        <dbReference type="ARBA" id="ARBA00023002"/>
    </source>
</evidence>
<dbReference type="EC" id="1.1.1.95" evidence="9"/>
<comment type="catalytic activity">
    <reaction evidence="7">
        <text>(R)-2-hydroxyglutarate + NAD(+) = 2-oxoglutarate + NADH + H(+)</text>
        <dbReference type="Rhea" id="RHEA:49612"/>
        <dbReference type="ChEBI" id="CHEBI:15378"/>
        <dbReference type="ChEBI" id="CHEBI:15801"/>
        <dbReference type="ChEBI" id="CHEBI:16810"/>
        <dbReference type="ChEBI" id="CHEBI:57540"/>
        <dbReference type="ChEBI" id="CHEBI:57945"/>
        <dbReference type="EC" id="1.1.1.399"/>
    </reaction>
</comment>
<sequence length="562" mass="59545">MFTLLAADKLAQEGLDFINSQSDATLLDRPDLVDLKKEKGQEAVDEEVGKLLAAGGVHAMAVRSGIKVTPAMLENPGNLKVIARAGVGVDNIDLAAATDKGILVVNTAEASTITTAEHAFTLMMALLRKVGPAYKTMSDGGWDRNKFKGRQLHGMTVGVVGLGRIGRTFAERALAFGMTVVGYDPFVNTDIQLGSHTVKTFRTFEEMVPHVDVMSFHVPKTPETTGMLNAETFALCKKGVYVVNAARGGIVDETDIVAACDSGQCAGAALDVFTSEPPAEDSPLRTHPNILVTPHLGASTEEAQTAVSVDAAKACLSYLRGEGISGAVNAGGVRVDLTDQQAAYVSLADRMARLISPMVTRGVSELDIEICGVELGPAAGTIERTALVGLLQRHFDTPLNVINVGSIADSRDIETRITKLDHAKSAPTQLTFTIHGPKGCVDDAPDHEADKVRKIVGRVYDDLQPRVVEINGYAMDMVPAGHMAIIQNDDRPGMIGLVGSEFGKAGVNIADMTISRRENADGSGATALMLLKLDEAASYELNDALGEREGILKIASVHLPEA</sequence>
<dbReference type="PANTHER" id="PTHR42938:SF47">
    <property type="entry name" value="HYDROXYPYRUVATE REDUCTASE"/>
    <property type="match status" value="1"/>
</dbReference>
<dbReference type="InterPro" id="IPR002912">
    <property type="entry name" value="ACT_dom"/>
</dbReference>
<protein>
    <recommendedName>
        <fullName evidence="4 9">D-3-phosphoglycerate dehydrogenase</fullName>
        <ecNumber evidence="9">1.1.1.95</ecNumber>
    </recommendedName>
</protein>
<evidence type="ECO:0000256" key="6">
    <source>
        <dbReference type="ARBA" id="ARBA00023027"/>
    </source>
</evidence>
<dbReference type="FunFam" id="3.40.50.720:FF:000021">
    <property type="entry name" value="D-3-phosphoglycerate dehydrogenase"/>
    <property type="match status" value="1"/>
</dbReference>
<evidence type="ECO:0000313" key="12">
    <source>
        <dbReference type="Proteomes" id="UP000541810"/>
    </source>
</evidence>
<dbReference type="Gene3D" id="3.40.50.720">
    <property type="entry name" value="NAD(P)-binding Rossmann-like Domain"/>
    <property type="match status" value="2"/>
</dbReference>
<dbReference type="GO" id="GO:0004617">
    <property type="term" value="F:phosphoglycerate dehydrogenase activity"/>
    <property type="evidence" value="ECO:0007669"/>
    <property type="project" value="UniProtKB-UniRule"/>
</dbReference>
<dbReference type="InterPro" id="IPR045626">
    <property type="entry name" value="PGDH_ASB_dom"/>
</dbReference>
<keyword evidence="9" id="KW-0718">Serine biosynthesis</keyword>
<dbReference type="RefSeq" id="WP_184676202.1">
    <property type="nucleotide sequence ID" value="NZ_JACHGY010000001.1"/>
</dbReference>
<dbReference type="InterPro" id="IPR029752">
    <property type="entry name" value="D-isomer_DH_CS1"/>
</dbReference>
<dbReference type="GO" id="GO:0006564">
    <property type="term" value="P:L-serine biosynthetic process"/>
    <property type="evidence" value="ECO:0007669"/>
    <property type="project" value="UniProtKB-UniRule"/>
</dbReference>
<comment type="similarity">
    <text evidence="3 9">Belongs to the D-isomer specific 2-hydroxyacid dehydrogenase family.</text>
</comment>
<dbReference type="PROSITE" id="PS51671">
    <property type="entry name" value="ACT"/>
    <property type="match status" value="1"/>
</dbReference>
<evidence type="ECO:0000256" key="2">
    <source>
        <dbReference type="ARBA" id="ARBA00005216"/>
    </source>
</evidence>
<dbReference type="InterPro" id="IPR006236">
    <property type="entry name" value="PGDH"/>
</dbReference>
<dbReference type="AlphaFoldDB" id="A0A7X0H6L8"/>
<dbReference type="SUPFAM" id="SSF55021">
    <property type="entry name" value="ACT-like"/>
    <property type="match status" value="1"/>
</dbReference>
<dbReference type="PROSITE" id="PS00671">
    <property type="entry name" value="D_2_HYDROXYACID_DH_3"/>
    <property type="match status" value="1"/>
</dbReference>
<dbReference type="Pfam" id="PF00389">
    <property type="entry name" value="2-Hacid_dh"/>
    <property type="match status" value="1"/>
</dbReference>
<dbReference type="Gene3D" id="3.30.70.260">
    <property type="match status" value="1"/>
</dbReference>
<dbReference type="Pfam" id="PF02826">
    <property type="entry name" value="2-Hacid_dh_C"/>
    <property type="match status" value="1"/>
</dbReference>
<dbReference type="NCBIfam" id="TIGR01327">
    <property type="entry name" value="PGDH"/>
    <property type="match status" value="1"/>
</dbReference>
<organism evidence="11 12">
    <name type="scientific">Algisphaera agarilytica</name>
    <dbReference type="NCBI Taxonomy" id="1385975"/>
    <lineage>
        <taxon>Bacteria</taxon>
        <taxon>Pseudomonadati</taxon>
        <taxon>Planctomycetota</taxon>
        <taxon>Phycisphaerae</taxon>
        <taxon>Phycisphaerales</taxon>
        <taxon>Phycisphaeraceae</taxon>
        <taxon>Algisphaera</taxon>
    </lineage>
</organism>
<dbReference type="InterPro" id="IPR029009">
    <property type="entry name" value="ASB_dom_sf"/>
</dbReference>
<keyword evidence="9" id="KW-0028">Amino-acid biosynthesis</keyword>
<keyword evidence="5 9" id="KW-0560">Oxidoreductase</keyword>
<evidence type="ECO:0000259" key="10">
    <source>
        <dbReference type="PROSITE" id="PS51671"/>
    </source>
</evidence>
<dbReference type="InterPro" id="IPR006140">
    <property type="entry name" value="D-isomer_DH_NAD-bd"/>
</dbReference>
<gene>
    <name evidence="11" type="ORF">HNQ40_000576</name>
</gene>
<dbReference type="EMBL" id="JACHGY010000001">
    <property type="protein sequence ID" value="MBB6428770.1"/>
    <property type="molecule type" value="Genomic_DNA"/>
</dbReference>
<dbReference type="CDD" id="cd04902">
    <property type="entry name" value="ACT_3PGDH-xct"/>
    <property type="match status" value="1"/>
</dbReference>
<evidence type="ECO:0000256" key="4">
    <source>
        <dbReference type="ARBA" id="ARBA00021582"/>
    </source>
</evidence>
<evidence type="ECO:0000256" key="7">
    <source>
        <dbReference type="ARBA" id="ARBA00048126"/>
    </source>
</evidence>
<feature type="domain" description="ACT" evidence="10">
    <location>
        <begin position="483"/>
        <end position="562"/>
    </location>
</feature>
<proteinExistence type="inferred from homology"/>
<comment type="catalytic activity">
    <reaction evidence="8 9">
        <text>(2R)-3-phosphoglycerate + NAD(+) = 3-phosphooxypyruvate + NADH + H(+)</text>
        <dbReference type="Rhea" id="RHEA:12641"/>
        <dbReference type="ChEBI" id="CHEBI:15378"/>
        <dbReference type="ChEBI" id="CHEBI:18110"/>
        <dbReference type="ChEBI" id="CHEBI:57540"/>
        <dbReference type="ChEBI" id="CHEBI:57945"/>
        <dbReference type="ChEBI" id="CHEBI:58272"/>
        <dbReference type="EC" id="1.1.1.95"/>
    </reaction>
</comment>
<keyword evidence="12" id="KW-1185">Reference proteome</keyword>
<evidence type="ECO:0000256" key="9">
    <source>
        <dbReference type="RuleBase" id="RU363003"/>
    </source>
</evidence>
<name>A0A7X0H6L8_9BACT</name>
<dbReference type="SUPFAM" id="SSF51735">
    <property type="entry name" value="NAD(P)-binding Rossmann-fold domains"/>
    <property type="match status" value="1"/>
</dbReference>
<evidence type="ECO:0000256" key="3">
    <source>
        <dbReference type="ARBA" id="ARBA00005854"/>
    </source>
</evidence>
<dbReference type="Proteomes" id="UP000541810">
    <property type="component" value="Unassembled WGS sequence"/>
</dbReference>
<dbReference type="Pfam" id="PF19304">
    <property type="entry name" value="PGDH_inter"/>
    <property type="match status" value="1"/>
</dbReference>
<dbReference type="InterPro" id="IPR045865">
    <property type="entry name" value="ACT-like_dom_sf"/>
</dbReference>